<evidence type="ECO:0000313" key="4">
    <source>
        <dbReference type="Proteomes" id="UP000324629"/>
    </source>
</evidence>
<comment type="caution">
    <text evidence="3">The sequence shown here is derived from an EMBL/GenBank/DDBJ whole genome shotgun (WGS) entry which is preliminary data.</text>
</comment>
<feature type="compositionally biased region" description="Polar residues" evidence="1">
    <location>
        <begin position="432"/>
        <end position="458"/>
    </location>
</feature>
<feature type="domain" description="Myb/SANT-like DNA-binding" evidence="2">
    <location>
        <begin position="89"/>
        <end position="164"/>
    </location>
</feature>
<dbReference type="Pfam" id="PF13873">
    <property type="entry name" value="Myb_DNA-bind_5"/>
    <property type="match status" value="1"/>
</dbReference>
<accession>A0A5J4NY51</accession>
<dbReference type="Proteomes" id="UP000324629">
    <property type="component" value="Unassembled WGS sequence"/>
</dbReference>
<protein>
    <recommendedName>
        <fullName evidence="2">Myb/SANT-like DNA-binding domain-containing protein</fullName>
    </recommendedName>
</protein>
<evidence type="ECO:0000313" key="3">
    <source>
        <dbReference type="EMBL" id="KAA3680546.1"/>
    </source>
</evidence>
<feature type="region of interest" description="Disordered" evidence="1">
    <location>
        <begin position="429"/>
        <end position="458"/>
    </location>
</feature>
<keyword evidence="4" id="KW-1185">Reference proteome</keyword>
<dbReference type="InterPro" id="IPR028002">
    <property type="entry name" value="Myb_DNA-bind_5"/>
</dbReference>
<gene>
    <name evidence="3" type="ORF">DEA37_0008145</name>
</gene>
<dbReference type="EMBL" id="QNGE01000413">
    <property type="protein sequence ID" value="KAA3680546.1"/>
    <property type="molecule type" value="Genomic_DNA"/>
</dbReference>
<sequence>MLPVNQRDFLQMNQSIQQQEHQLQQQNSIRRLSAPTQLATVQSAFFSQTPTMTSVGCSVMSTLTEPKHHSGPISTSCMASILAAPSKQRAESFLIEEVRVMLHEIGLRKQILLSLSPSTNRLKRRAWEEVAGSMAARWPHSPRRTADQVKKKWENLVSKTKRKLRAGHMTPEFDWNETNAIVMEFLTQHSPLLQFRYANARAALENHSTGHCPPLPACAISGPESLFTGFNSKPNTESISFPTSLTSLVSSHCATSALTDTRPHASRASPDADMRDVKCELLLFGNSAESPPDAITEQHQQTSTAFTTANELQNKDLQEMQPVEKGRSEAISSFSGTCVPSLSATSSHSSGIKLNCFDSATATALGPLHQSLINLAPIGPNLESTLQTQLLNQLTKEHQMRVDILTLQKRAWELQVELLQVELSRNKRHELSQNTETCSGLTNNNTEGTNQPQFNKSD</sequence>
<name>A0A5J4NY51_9TREM</name>
<evidence type="ECO:0000259" key="2">
    <source>
        <dbReference type="Pfam" id="PF13873"/>
    </source>
</evidence>
<dbReference type="AlphaFoldDB" id="A0A5J4NY51"/>
<proteinExistence type="predicted"/>
<reference evidence="3 4" key="1">
    <citation type="journal article" date="2019" name="Gigascience">
        <title>Whole-genome sequence of the oriental lung fluke Paragonimus westermani.</title>
        <authorList>
            <person name="Oey H."/>
            <person name="Zakrzewski M."/>
            <person name="Narain K."/>
            <person name="Devi K.R."/>
            <person name="Agatsuma T."/>
            <person name="Nawaratna S."/>
            <person name="Gobert G.N."/>
            <person name="Jones M.K."/>
            <person name="Ragan M.A."/>
            <person name="McManus D.P."/>
            <person name="Krause L."/>
        </authorList>
    </citation>
    <scope>NUCLEOTIDE SEQUENCE [LARGE SCALE GENOMIC DNA]</scope>
    <source>
        <strain evidence="3 4">IND2009</strain>
    </source>
</reference>
<organism evidence="3 4">
    <name type="scientific">Paragonimus westermani</name>
    <dbReference type="NCBI Taxonomy" id="34504"/>
    <lineage>
        <taxon>Eukaryota</taxon>
        <taxon>Metazoa</taxon>
        <taxon>Spiralia</taxon>
        <taxon>Lophotrochozoa</taxon>
        <taxon>Platyhelminthes</taxon>
        <taxon>Trematoda</taxon>
        <taxon>Digenea</taxon>
        <taxon>Plagiorchiida</taxon>
        <taxon>Troglotremata</taxon>
        <taxon>Troglotrematidae</taxon>
        <taxon>Paragonimus</taxon>
    </lineage>
</organism>
<evidence type="ECO:0000256" key="1">
    <source>
        <dbReference type="SAM" id="MobiDB-lite"/>
    </source>
</evidence>